<evidence type="ECO:0000313" key="1">
    <source>
        <dbReference type="EMBL" id="KRY63489.1"/>
    </source>
</evidence>
<keyword evidence="2" id="KW-1185">Reference proteome</keyword>
<organism evidence="1 2">
    <name type="scientific">Trichinella pseudospiralis</name>
    <name type="common">Parasitic roundworm</name>
    <dbReference type="NCBI Taxonomy" id="6337"/>
    <lineage>
        <taxon>Eukaryota</taxon>
        <taxon>Metazoa</taxon>
        <taxon>Ecdysozoa</taxon>
        <taxon>Nematoda</taxon>
        <taxon>Enoplea</taxon>
        <taxon>Dorylaimia</taxon>
        <taxon>Trichinellida</taxon>
        <taxon>Trichinellidae</taxon>
        <taxon>Trichinella</taxon>
    </lineage>
</organism>
<dbReference type="AlphaFoldDB" id="A0A0V1DQ11"/>
<protein>
    <submittedName>
        <fullName evidence="1">Uncharacterized protein</fullName>
    </submittedName>
</protein>
<dbReference type="OrthoDB" id="10303209at2759"/>
<evidence type="ECO:0000313" key="2">
    <source>
        <dbReference type="Proteomes" id="UP000054995"/>
    </source>
</evidence>
<dbReference type="Proteomes" id="UP000054995">
    <property type="component" value="Unassembled WGS sequence"/>
</dbReference>
<sequence length="33" mass="3584">MNRHHEHGNSYKGQHLIGAGLQAGMAQEELGVL</sequence>
<name>A0A0V1DQ11_TRIPS</name>
<dbReference type="EMBL" id="JYDT01002282">
    <property type="protein sequence ID" value="KRY63489.1"/>
    <property type="molecule type" value="Genomic_DNA"/>
</dbReference>
<reference evidence="1 2" key="1">
    <citation type="submission" date="2015-01" db="EMBL/GenBank/DDBJ databases">
        <title>Evolution of Trichinella species and genotypes.</title>
        <authorList>
            <person name="Korhonen P.K."/>
            <person name="Edoardo P."/>
            <person name="Giuseppe L.R."/>
            <person name="Gasser R.B."/>
        </authorList>
    </citation>
    <scope>NUCLEOTIDE SEQUENCE [LARGE SCALE GENOMIC DNA]</scope>
    <source>
        <strain evidence="1">ISS470</strain>
    </source>
</reference>
<comment type="caution">
    <text evidence="1">The sequence shown here is derived from an EMBL/GenBank/DDBJ whole genome shotgun (WGS) entry which is preliminary data.</text>
</comment>
<gene>
    <name evidence="1" type="ORF">T4D_9644</name>
</gene>
<proteinExistence type="predicted"/>
<accession>A0A0V1DQ11</accession>